<gene>
    <name evidence="3" type="ORF">UPYG_G00114230</name>
</gene>
<name>A0ABD0X4B0_UMBPY</name>
<feature type="compositionally biased region" description="Basic and acidic residues" evidence="2">
    <location>
        <begin position="1"/>
        <end position="16"/>
    </location>
</feature>
<dbReference type="AlphaFoldDB" id="A0ABD0X4B0"/>
<dbReference type="InterPro" id="IPR025659">
    <property type="entry name" value="Tubby-like_C"/>
</dbReference>
<comment type="similarity">
    <text evidence="1">Belongs to the phospholipid scramblase family.</text>
</comment>
<evidence type="ECO:0000313" key="3">
    <source>
        <dbReference type="EMBL" id="KAL0993810.1"/>
    </source>
</evidence>
<proteinExistence type="inferred from homology"/>
<dbReference type="PANTHER" id="PTHR23248">
    <property type="entry name" value="PHOSPHOLIPID SCRAMBLASE-RELATED"/>
    <property type="match status" value="1"/>
</dbReference>
<keyword evidence="4" id="KW-1185">Reference proteome</keyword>
<feature type="region of interest" description="Disordered" evidence="2">
    <location>
        <begin position="142"/>
        <end position="164"/>
    </location>
</feature>
<reference evidence="3 4" key="1">
    <citation type="submission" date="2024-06" db="EMBL/GenBank/DDBJ databases">
        <authorList>
            <person name="Pan Q."/>
            <person name="Wen M."/>
            <person name="Jouanno E."/>
            <person name="Zahm M."/>
            <person name="Klopp C."/>
            <person name="Cabau C."/>
            <person name="Louis A."/>
            <person name="Berthelot C."/>
            <person name="Parey E."/>
            <person name="Roest Crollius H."/>
            <person name="Montfort J."/>
            <person name="Robinson-Rechavi M."/>
            <person name="Bouchez O."/>
            <person name="Lampietro C."/>
            <person name="Lopez Roques C."/>
            <person name="Donnadieu C."/>
            <person name="Postlethwait J."/>
            <person name="Bobe J."/>
            <person name="Verreycken H."/>
            <person name="Guiguen Y."/>
        </authorList>
    </citation>
    <scope>NUCLEOTIDE SEQUENCE [LARGE SCALE GENOMIC DNA]</scope>
    <source>
        <strain evidence="3">Up_M1</strain>
        <tissue evidence="3">Testis</tissue>
    </source>
</reference>
<dbReference type="PANTHER" id="PTHR23248:SF57">
    <property type="entry name" value="PHOSPHOLIPID SCRAMBLASE"/>
    <property type="match status" value="1"/>
</dbReference>
<sequence length="541" mass="60490">MLGLMAEHRDSIRTCKGESMPQEKRKRTVEDFNKFCTFVLAYAGYIPTPNDESSWSPTTSCSSSDSGVSADRGSVCGVSSGSWRAEGHSDLHTIHTFAQKARANRAEIFNRAHTDHSSVSVLDKMRLNDSLYDIHTACSKTEPHTQDRKIKRAGAPSRASGLDEKRARIKRSKHLNPGKVWMKVKGSAILKSELDSEARPVQQEVKNELGCVPDIEVLQRELVGCGEAEVSSSEGEAGIADEDIMVESGDDSWDVITCYCGKPFAGRPMIECNQSVHFLDFILRRTTLLNAPQKNFGCCYHPLTSDHTMENAFRPAGVPPGLEYLTQIDQVLIHQKVELLEALTSFETKNRYEIKNSLGQTIYTAKEDSNCCIRNFCGPNRMFDMKVKDHTGQEVMHLIKPFRCSSCFYPCCLQEMEVQSPPGTTIGYVVQNWHPFKPKLSIEDASKDTLLRITGPFCACNCCGDVDFDVIGKDHDQPIGRISKQWSGLVKELFTDTDNFGIQFPMDLDVKMKAVLMGACFLIDFMFFEKTGDGNQRCSVF</sequence>
<dbReference type="Proteomes" id="UP001557470">
    <property type="component" value="Unassembled WGS sequence"/>
</dbReference>
<organism evidence="3 4">
    <name type="scientific">Umbra pygmaea</name>
    <name type="common">Eastern mudminnow</name>
    <dbReference type="NCBI Taxonomy" id="75934"/>
    <lineage>
        <taxon>Eukaryota</taxon>
        <taxon>Metazoa</taxon>
        <taxon>Chordata</taxon>
        <taxon>Craniata</taxon>
        <taxon>Vertebrata</taxon>
        <taxon>Euteleostomi</taxon>
        <taxon>Actinopterygii</taxon>
        <taxon>Neopterygii</taxon>
        <taxon>Teleostei</taxon>
        <taxon>Protacanthopterygii</taxon>
        <taxon>Esociformes</taxon>
        <taxon>Umbridae</taxon>
        <taxon>Umbra</taxon>
    </lineage>
</organism>
<dbReference type="SUPFAM" id="SSF54518">
    <property type="entry name" value="Tubby C-terminal domain-like"/>
    <property type="match status" value="1"/>
</dbReference>
<dbReference type="EMBL" id="JAGEUA010000003">
    <property type="protein sequence ID" value="KAL0993810.1"/>
    <property type="molecule type" value="Genomic_DNA"/>
</dbReference>
<comment type="caution">
    <text evidence="3">The sequence shown here is derived from an EMBL/GenBank/DDBJ whole genome shotgun (WGS) entry which is preliminary data.</text>
</comment>
<accession>A0ABD0X4B0</accession>
<evidence type="ECO:0000256" key="1">
    <source>
        <dbReference type="ARBA" id="ARBA00005350"/>
    </source>
</evidence>
<evidence type="ECO:0008006" key="5">
    <source>
        <dbReference type="Google" id="ProtNLM"/>
    </source>
</evidence>
<protein>
    <recommendedName>
        <fullName evidence="5">Phospholipid scramblase</fullName>
    </recommendedName>
</protein>
<feature type="region of interest" description="Disordered" evidence="2">
    <location>
        <begin position="1"/>
        <end position="26"/>
    </location>
</feature>
<dbReference type="InterPro" id="IPR005552">
    <property type="entry name" value="Scramblase"/>
</dbReference>
<dbReference type="Pfam" id="PF03803">
    <property type="entry name" value="Scramblase"/>
    <property type="match status" value="1"/>
</dbReference>
<evidence type="ECO:0000313" key="4">
    <source>
        <dbReference type="Proteomes" id="UP001557470"/>
    </source>
</evidence>
<evidence type="ECO:0000256" key="2">
    <source>
        <dbReference type="SAM" id="MobiDB-lite"/>
    </source>
</evidence>